<sequence length="181" mass="21175">MNTFFEYFNKPLLKVPLLFGLLTGVLAFFYFLGLYLLNVSPLGNVRTPDFGIHIILVCYACWHYRKKYGQGWMHLWEGLTIGYVINMTAAFVTGWLIYLFVSYIDPQVFQNYLQEMQDLLLSKKTELVEQIGEEEFGVLLNKVKENQPSTLITDEISKKFMLGIIPILLISLFFRRQQPQR</sequence>
<feature type="transmembrane region" description="Helical" evidence="1">
    <location>
        <begin position="12"/>
        <end position="33"/>
    </location>
</feature>
<dbReference type="EMBL" id="BAABEY010000036">
    <property type="protein sequence ID" value="GAA4447037.1"/>
    <property type="molecule type" value="Genomic_DNA"/>
</dbReference>
<keyword evidence="1" id="KW-0812">Transmembrane</keyword>
<evidence type="ECO:0000313" key="3">
    <source>
        <dbReference type="Proteomes" id="UP001501508"/>
    </source>
</evidence>
<evidence type="ECO:0000313" key="2">
    <source>
        <dbReference type="EMBL" id="GAA4447037.1"/>
    </source>
</evidence>
<protein>
    <recommendedName>
        <fullName evidence="4">DUF4199 domain-containing protein</fullName>
    </recommendedName>
</protein>
<dbReference type="RefSeq" id="WP_345032745.1">
    <property type="nucleotide sequence ID" value="NZ_BAABEY010000036.1"/>
</dbReference>
<feature type="transmembrane region" description="Helical" evidence="1">
    <location>
        <begin position="45"/>
        <end position="62"/>
    </location>
</feature>
<dbReference type="Pfam" id="PF13858">
    <property type="entry name" value="DUF4199"/>
    <property type="match status" value="1"/>
</dbReference>
<evidence type="ECO:0008006" key="4">
    <source>
        <dbReference type="Google" id="ProtNLM"/>
    </source>
</evidence>
<keyword evidence="1" id="KW-1133">Transmembrane helix</keyword>
<name>A0ABP8MC62_9BACT</name>
<keyword evidence="1" id="KW-0472">Membrane</keyword>
<proteinExistence type="predicted"/>
<dbReference type="InterPro" id="IPR025250">
    <property type="entry name" value="DUF4199"/>
</dbReference>
<evidence type="ECO:0000256" key="1">
    <source>
        <dbReference type="SAM" id="Phobius"/>
    </source>
</evidence>
<feature type="transmembrane region" description="Helical" evidence="1">
    <location>
        <begin position="83"/>
        <end position="104"/>
    </location>
</feature>
<dbReference type="Proteomes" id="UP001501508">
    <property type="component" value="Unassembled WGS sequence"/>
</dbReference>
<comment type="caution">
    <text evidence="2">The sequence shown here is derived from an EMBL/GenBank/DDBJ whole genome shotgun (WGS) entry which is preliminary data.</text>
</comment>
<gene>
    <name evidence="2" type="ORF">GCM10023091_41290</name>
</gene>
<keyword evidence="3" id="KW-1185">Reference proteome</keyword>
<organism evidence="2 3">
    <name type="scientific">Ravibacter arvi</name>
    <dbReference type="NCBI Taxonomy" id="2051041"/>
    <lineage>
        <taxon>Bacteria</taxon>
        <taxon>Pseudomonadati</taxon>
        <taxon>Bacteroidota</taxon>
        <taxon>Cytophagia</taxon>
        <taxon>Cytophagales</taxon>
        <taxon>Spirosomataceae</taxon>
        <taxon>Ravibacter</taxon>
    </lineage>
</organism>
<reference evidence="3" key="1">
    <citation type="journal article" date="2019" name="Int. J. Syst. Evol. Microbiol.">
        <title>The Global Catalogue of Microorganisms (GCM) 10K type strain sequencing project: providing services to taxonomists for standard genome sequencing and annotation.</title>
        <authorList>
            <consortium name="The Broad Institute Genomics Platform"/>
            <consortium name="The Broad Institute Genome Sequencing Center for Infectious Disease"/>
            <person name="Wu L."/>
            <person name="Ma J."/>
        </authorList>
    </citation>
    <scope>NUCLEOTIDE SEQUENCE [LARGE SCALE GENOMIC DNA]</scope>
    <source>
        <strain evidence="3">JCM 31920</strain>
    </source>
</reference>
<accession>A0ABP8MC62</accession>